<dbReference type="InterPro" id="IPR045700">
    <property type="entry name" value="Rab3GAP1"/>
</dbReference>
<comment type="caution">
    <text evidence="3">The sequence shown here is derived from an EMBL/GenBank/DDBJ whole genome shotgun (WGS) entry which is preliminary data.</text>
</comment>
<evidence type="ECO:0000313" key="4">
    <source>
        <dbReference type="Proteomes" id="UP001633002"/>
    </source>
</evidence>
<accession>A0ABD3HVY7</accession>
<dbReference type="EMBL" id="JBJQOH010000002">
    <property type="protein sequence ID" value="KAL3695573.1"/>
    <property type="molecule type" value="Genomic_DNA"/>
</dbReference>
<sequence length="740" mass="82978">MESSLLAKAKHALHAAAAKAESTIKEMKADLKADFSKPSGPAFSPFLHSADGKEDLAWNGKCEVKNRSIPEVHEVPKTMNRQSQKTEEYFEHEGSKVHMRAPLDANVNEVPKKMQEQEFWRRYFLAVRSIKEEILELDPHQFEVPSQICSLEVDSPKKDPSEEEAYKKAFTLAPMPPSTLLRHLAAAVEAGRSYRTMKELAHGHRILARDHPSNSGEWTGLASGGLAIMRKFSYMDGKPKNENYFNGNYSEFLQSLFEPGARHEEDVSMDSCNSARTRLPEEVHGAPPESFVVRLAEIIGTIKTGPKMAEFWLEVVKEFRRRWVVGQPISRMPVDHNPDLRYCLLHQQIQLINCCMARRTRRACTLASLQKGEPGNIEVVDVSKTRPNEGGAVASDDQRYVKQKNGDFLVRLGADHPAADLRMLETGEPIYSPVTQEGPILTEDLVQETEELVLRTGSVGAGCSHLLSDMQAFKAANPGCILEDFVRWYSPNDWTEDPYSDVLATSADKENLVNTKSSPRGCLSARMRCKGNLWQELWSSARPVPAVKQSPLFDEELAGESTLDALENLAPSYFFQQLFTSALSAGFELAERSLGAECEPLKNYLKEHAEYVIAICGRDMSASKLENLCKVYEAMETSVHVQPQQVQEARIHHHLYNTPEGPRSAPSKLTSEGQISEGEKPGERLGRRKSAPELFLRNIKGERIFSRLMEVKVNLFDKNYRQALAEEKKPPTSESPVTVA</sequence>
<proteinExistence type="predicted"/>
<reference evidence="3 4" key="1">
    <citation type="submission" date="2024-09" db="EMBL/GenBank/DDBJ databases">
        <title>Chromosome-scale assembly of Riccia sorocarpa.</title>
        <authorList>
            <person name="Paukszto L."/>
        </authorList>
    </citation>
    <scope>NUCLEOTIDE SEQUENCE [LARGE SCALE GENOMIC DNA]</scope>
    <source>
        <strain evidence="3">LP-2024</strain>
        <tissue evidence="3">Aerial parts of the thallus</tissue>
    </source>
</reference>
<feature type="domain" description="BSD" evidence="2">
    <location>
        <begin position="110"/>
        <end position="131"/>
    </location>
</feature>
<dbReference type="PROSITE" id="PS50858">
    <property type="entry name" value="BSD"/>
    <property type="match status" value="1"/>
</dbReference>
<evidence type="ECO:0000259" key="2">
    <source>
        <dbReference type="PROSITE" id="PS50858"/>
    </source>
</evidence>
<organism evidence="3 4">
    <name type="scientific">Riccia sorocarpa</name>
    <dbReference type="NCBI Taxonomy" id="122646"/>
    <lineage>
        <taxon>Eukaryota</taxon>
        <taxon>Viridiplantae</taxon>
        <taxon>Streptophyta</taxon>
        <taxon>Embryophyta</taxon>
        <taxon>Marchantiophyta</taxon>
        <taxon>Marchantiopsida</taxon>
        <taxon>Marchantiidae</taxon>
        <taxon>Marchantiales</taxon>
        <taxon>Ricciaceae</taxon>
        <taxon>Riccia</taxon>
    </lineage>
</organism>
<feature type="region of interest" description="Disordered" evidence="1">
    <location>
        <begin position="656"/>
        <end position="689"/>
    </location>
</feature>
<dbReference type="PANTHER" id="PTHR21422:SF10">
    <property type="entry name" value="RAB3 GTPASE-ACTIVATING PROTEIN CATALYTIC SUBUNIT"/>
    <property type="match status" value="1"/>
</dbReference>
<evidence type="ECO:0000313" key="3">
    <source>
        <dbReference type="EMBL" id="KAL3695573.1"/>
    </source>
</evidence>
<dbReference type="Proteomes" id="UP001633002">
    <property type="component" value="Unassembled WGS sequence"/>
</dbReference>
<dbReference type="InterPro" id="IPR035925">
    <property type="entry name" value="BSD_dom_sf"/>
</dbReference>
<name>A0ABD3HVY7_9MARC</name>
<dbReference type="Gene3D" id="1.10.3970.10">
    <property type="entry name" value="BSD domain"/>
    <property type="match status" value="1"/>
</dbReference>
<dbReference type="InterPro" id="IPR005607">
    <property type="entry name" value="BSD_dom"/>
</dbReference>
<keyword evidence="4" id="KW-1185">Reference proteome</keyword>
<evidence type="ECO:0000256" key="1">
    <source>
        <dbReference type="SAM" id="MobiDB-lite"/>
    </source>
</evidence>
<dbReference type="InterPro" id="IPR026147">
    <property type="entry name" value="Rab3GAP1_conserved"/>
</dbReference>
<protein>
    <recommendedName>
        <fullName evidence="2">BSD domain-containing protein</fullName>
    </recommendedName>
</protein>
<dbReference type="AlphaFoldDB" id="A0ABD3HVY7"/>
<dbReference type="PANTHER" id="PTHR21422">
    <property type="entry name" value="RAB3 GTPASE-ACTIVATING PROTEIN CATALYTIC SUBUNIT"/>
    <property type="match status" value="1"/>
</dbReference>
<dbReference type="Pfam" id="PF03909">
    <property type="entry name" value="BSD"/>
    <property type="match status" value="1"/>
</dbReference>
<dbReference type="SUPFAM" id="SSF140383">
    <property type="entry name" value="BSD domain-like"/>
    <property type="match status" value="1"/>
</dbReference>
<dbReference type="Pfam" id="PF13890">
    <property type="entry name" value="Rab3-GTPase_cat"/>
    <property type="match status" value="1"/>
</dbReference>
<gene>
    <name evidence="3" type="ORF">R1sor_009649</name>
</gene>